<proteinExistence type="predicted"/>
<accession>Q7BR78</accession>
<gene>
    <name evidence="1" type="primary">lst</name>
</gene>
<dbReference type="AlphaFoldDB" id="Q7BR78"/>
<evidence type="ECO:0000313" key="1">
    <source>
        <dbReference type="EMBL" id="AAS66624.1"/>
    </source>
</evidence>
<reference evidence="1" key="1">
    <citation type="journal article" date="2001" name="Infect. Immun.">
        <title>Role of flm locus in mesophilic Aeromonas species adherence.</title>
        <authorList>
            <person name="Gryllos I."/>
            <person name="Shaw J.G."/>
            <person name="Gavin R."/>
            <person name="Merino S."/>
            <person name="Tomas J.M."/>
        </authorList>
    </citation>
    <scope>NUCLEOTIDE SEQUENCE</scope>
    <source>
        <strain evidence="1">Sch3</strain>
    </source>
</reference>
<dbReference type="Gene3D" id="3.30.370.20">
    <property type="match status" value="1"/>
</dbReference>
<dbReference type="InterPro" id="IPR012477">
    <property type="entry name" value="Glyco_transf_52"/>
</dbReference>
<protein>
    <submittedName>
        <fullName evidence="1">Lst</fullName>
    </submittedName>
</protein>
<dbReference type="EMBL" id="AF126256">
    <property type="protein sequence ID" value="AAS66624.1"/>
    <property type="molecule type" value="Genomic_DNA"/>
</dbReference>
<name>Q7BR78_AERCA</name>
<organism evidence="1">
    <name type="scientific">Aeromonas caviae</name>
    <name type="common">Aeromonas punctata</name>
    <dbReference type="NCBI Taxonomy" id="648"/>
    <lineage>
        <taxon>Bacteria</taxon>
        <taxon>Pseudomonadati</taxon>
        <taxon>Pseudomonadota</taxon>
        <taxon>Gammaproteobacteria</taxon>
        <taxon>Aeromonadales</taxon>
        <taxon>Aeromonadaceae</taxon>
        <taxon>Aeromonas</taxon>
    </lineage>
</organism>
<sequence length="315" mass="37203">MVTSRWETMNLVVCNTPFQALQIINLVAKGIITNFDFFYFCKNKTAQVEYYFEQVKKHAISSQLYISDKRYPYHILDIRRLFKGRYYQSVYSASVDSVFTHSILSFIKFDNFYSFDDGSANLNRNSTYYIEQRGYFKRILFRLTGCKYDLRKTKSIIRSHYTVYKNKKNIVSNTIYIDFEFPAQCSDGRKETNDKNSVANVLLGTVYDEVFSDNEVIIKKLSCFFADKDFYYIPHPRDTHNFFINGMRIDGPEIAESKILSLLKRYETINLYGFGSSVQINMSSHRGVINYIFDIGSHEYEYDHDYDYGYEILKI</sequence>
<reference evidence="1" key="2">
    <citation type="submission" date="2004-03" db="EMBL/GenBank/DDBJ databases">
        <authorList>
            <person name="Tabei S.M.B."/>
            <person name="Gryllos I."/>
            <person name="Shaw J.G."/>
        </authorList>
    </citation>
    <scope>NUCLEOTIDE SEQUENCE</scope>
    <source>
        <strain evidence="1">Sch3</strain>
    </source>
</reference>
<dbReference type="Pfam" id="PF07922">
    <property type="entry name" value="Glyco_transf_52"/>
    <property type="match status" value="1"/>
</dbReference>
<dbReference type="CAZy" id="GT52">
    <property type="family name" value="Glycosyltransferase Family 52"/>
</dbReference>